<keyword evidence="2" id="KW-0645">Protease</keyword>
<dbReference type="InterPro" id="IPR051048">
    <property type="entry name" value="Peptidase_S8/S53_subtilisin"/>
</dbReference>
<keyword evidence="4" id="KW-0720">Serine protease</keyword>
<gene>
    <name evidence="6" type="ORF">LCGC14_0079600</name>
</gene>
<dbReference type="PROSITE" id="PS00138">
    <property type="entry name" value="SUBTILASE_SER"/>
    <property type="match status" value="1"/>
</dbReference>
<sequence>MNTNNSTYRTSSILILLFLVFSAANIVNGQTSKQRLSIAANDKKTELANFKSNLVSEYALEKTRLHEVARQNNWKLKETLVNGKKIELQGIGTDGSPLYYETYSDEAGLVSRASTLNTDGMMGLHLDGNGMKVGVWDAGVALSNHIEYASRVTIGDDNAEVDAHATRVSGSIISTGLKKDAKGVASMAKIVSHDWTRDKIEVADAAAEGLLLSNHSYGIKADRVPDWYFGAYTKVAQDWDKIMYNAPYYLMVTAAGNAQKSRDNQTPTYGKTSDGFDVLLGFTISKNNITVAGANSNIDRNGNLKSADVSTYSSFGPVDDGRIKPDIAGNGGSILSTDSASNTSYNTSSGTSMATPGVTGSLLLLQQYNKELYGSYMKAATLKGLALHTADDIDALGPDYKMGWGIMNSKNAAEVLNNKDFSSHVAEESLENGEEFSFEITANGNETIIASISWTDVESSFINSGELNNTTAALVNDLDIRITKNGQTFLPWKLNPSQANNAATKGDNRVDPFERIEIPNADGTYTITVSHKGDLVNNAQDFSLIVSGVQMTTCSINAPDDISLEETEASSVNLTWNASEDALYEIQYKEVHQQNWATEYISVNNFSWKGLLLDTTYSFRLRTFCSQNIASEFSEVATFTFSGEDTVLETLNALSADSEIPFSVYPNPAVDEIQLNVQTSETSVYRIMSTSGVELKMDSATNSRINVSDLPSGLYVLQIQDFNVNKSTKFYKY</sequence>
<evidence type="ECO:0000313" key="6">
    <source>
        <dbReference type="EMBL" id="KKO05140.1"/>
    </source>
</evidence>
<dbReference type="InterPro" id="IPR023828">
    <property type="entry name" value="Peptidase_S8_Ser-AS"/>
</dbReference>
<dbReference type="EMBL" id="LAZR01000020">
    <property type="protein sequence ID" value="KKO05140.1"/>
    <property type="molecule type" value="Genomic_DNA"/>
</dbReference>
<comment type="caution">
    <text evidence="6">The sequence shown here is derived from an EMBL/GenBank/DDBJ whole genome shotgun (WGS) entry which is preliminary data.</text>
</comment>
<feature type="domain" description="Fibronectin type-III" evidence="5">
    <location>
        <begin position="558"/>
        <end position="645"/>
    </location>
</feature>
<accession>A0A0F9VM49</accession>
<evidence type="ECO:0000256" key="3">
    <source>
        <dbReference type="ARBA" id="ARBA00022801"/>
    </source>
</evidence>
<name>A0A0F9VM49_9ZZZZ</name>
<dbReference type="GO" id="GO:0006508">
    <property type="term" value="P:proteolysis"/>
    <property type="evidence" value="ECO:0007669"/>
    <property type="project" value="UniProtKB-KW"/>
</dbReference>
<dbReference type="InterPro" id="IPR008979">
    <property type="entry name" value="Galactose-bd-like_sf"/>
</dbReference>
<dbReference type="PROSITE" id="PS51892">
    <property type="entry name" value="SUBTILASE"/>
    <property type="match status" value="1"/>
</dbReference>
<dbReference type="InterPro" id="IPR034058">
    <property type="entry name" value="TagA/B/C/D_pept_dom"/>
</dbReference>
<evidence type="ECO:0000256" key="4">
    <source>
        <dbReference type="ARBA" id="ARBA00022825"/>
    </source>
</evidence>
<dbReference type="GO" id="GO:0004252">
    <property type="term" value="F:serine-type endopeptidase activity"/>
    <property type="evidence" value="ECO:0007669"/>
    <property type="project" value="InterPro"/>
</dbReference>
<dbReference type="PANTHER" id="PTHR43399">
    <property type="entry name" value="SUBTILISIN-RELATED"/>
    <property type="match status" value="1"/>
</dbReference>
<dbReference type="InterPro" id="IPR036852">
    <property type="entry name" value="Peptidase_S8/S53_dom_sf"/>
</dbReference>
<keyword evidence="3" id="KW-0378">Hydrolase</keyword>
<dbReference type="Pfam" id="PF00041">
    <property type="entry name" value="fn3"/>
    <property type="match status" value="1"/>
</dbReference>
<dbReference type="PANTHER" id="PTHR43399:SF4">
    <property type="entry name" value="CELL WALL-ASSOCIATED PROTEASE"/>
    <property type="match status" value="1"/>
</dbReference>
<dbReference type="CDD" id="cd04842">
    <property type="entry name" value="Peptidases_S8_Kp43_protease"/>
    <property type="match status" value="1"/>
</dbReference>
<evidence type="ECO:0000256" key="2">
    <source>
        <dbReference type="ARBA" id="ARBA00022670"/>
    </source>
</evidence>
<dbReference type="Pfam" id="PF18962">
    <property type="entry name" value="Por_Secre_tail"/>
    <property type="match status" value="1"/>
</dbReference>
<organism evidence="6">
    <name type="scientific">marine sediment metagenome</name>
    <dbReference type="NCBI Taxonomy" id="412755"/>
    <lineage>
        <taxon>unclassified sequences</taxon>
        <taxon>metagenomes</taxon>
        <taxon>ecological metagenomes</taxon>
    </lineage>
</organism>
<reference evidence="6" key="1">
    <citation type="journal article" date="2015" name="Nature">
        <title>Complex archaea that bridge the gap between prokaryotes and eukaryotes.</title>
        <authorList>
            <person name="Spang A."/>
            <person name="Saw J.H."/>
            <person name="Jorgensen S.L."/>
            <person name="Zaremba-Niedzwiedzka K."/>
            <person name="Martijn J."/>
            <person name="Lind A.E."/>
            <person name="van Eijk R."/>
            <person name="Schleper C."/>
            <person name="Guy L."/>
            <person name="Ettema T.J."/>
        </authorList>
    </citation>
    <scope>NUCLEOTIDE SEQUENCE</scope>
</reference>
<dbReference type="PRINTS" id="PR00723">
    <property type="entry name" value="SUBTILISIN"/>
</dbReference>
<dbReference type="InterPro" id="IPR015500">
    <property type="entry name" value="Peptidase_S8_subtilisin-rel"/>
</dbReference>
<dbReference type="InterPro" id="IPR003961">
    <property type="entry name" value="FN3_dom"/>
</dbReference>
<dbReference type="Gene3D" id="2.60.120.380">
    <property type="match status" value="1"/>
</dbReference>
<evidence type="ECO:0000259" key="5">
    <source>
        <dbReference type="PROSITE" id="PS50853"/>
    </source>
</evidence>
<protein>
    <recommendedName>
        <fullName evidence="5">Fibronectin type-III domain-containing protein</fullName>
    </recommendedName>
</protein>
<dbReference type="InterPro" id="IPR000209">
    <property type="entry name" value="Peptidase_S8/S53_dom"/>
</dbReference>
<evidence type="ECO:0000256" key="1">
    <source>
        <dbReference type="ARBA" id="ARBA00011073"/>
    </source>
</evidence>
<dbReference type="SUPFAM" id="SSF49265">
    <property type="entry name" value="Fibronectin type III"/>
    <property type="match status" value="1"/>
</dbReference>
<proteinExistence type="inferred from homology"/>
<dbReference type="AlphaFoldDB" id="A0A0F9VM49"/>
<dbReference type="Gene3D" id="2.60.40.10">
    <property type="entry name" value="Immunoglobulins"/>
    <property type="match status" value="1"/>
</dbReference>
<dbReference type="Pfam" id="PF00082">
    <property type="entry name" value="Peptidase_S8"/>
    <property type="match status" value="1"/>
</dbReference>
<dbReference type="NCBIfam" id="TIGR04183">
    <property type="entry name" value="Por_Secre_tail"/>
    <property type="match status" value="1"/>
</dbReference>
<dbReference type="Gene3D" id="3.40.50.200">
    <property type="entry name" value="Peptidase S8/S53 domain"/>
    <property type="match status" value="1"/>
</dbReference>
<dbReference type="InterPro" id="IPR026444">
    <property type="entry name" value="Secre_tail"/>
</dbReference>
<comment type="similarity">
    <text evidence="1">Belongs to the peptidase S8 family.</text>
</comment>
<dbReference type="InterPro" id="IPR036116">
    <property type="entry name" value="FN3_sf"/>
</dbReference>
<dbReference type="PROSITE" id="PS50853">
    <property type="entry name" value="FN3"/>
    <property type="match status" value="1"/>
</dbReference>
<dbReference type="SUPFAM" id="SSF49785">
    <property type="entry name" value="Galactose-binding domain-like"/>
    <property type="match status" value="1"/>
</dbReference>
<dbReference type="CDD" id="cd00063">
    <property type="entry name" value="FN3"/>
    <property type="match status" value="1"/>
</dbReference>
<dbReference type="InterPro" id="IPR013783">
    <property type="entry name" value="Ig-like_fold"/>
</dbReference>
<dbReference type="SUPFAM" id="SSF52743">
    <property type="entry name" value="Subtilisin-like"/>
    <property type="match status" value="1"/>
</dbReference>